<dbReference type="FunFam" id="1.20.1110.10:FF:000095">
    <property type="entry name" value="Sodium/potassium-transporting ATPase subunit alpha-1"/>
    <property type="match status" value="1"/>
</dbReference>
<keyword evidence="3" id="KW-1133">Transmembrane helix</keyword>
<accession>A0A0P7TIC6</accession>
<comment type="caution">
    <text evidence="5">The sequence shown here is derived from an EMBL/GenBank/DDBJ whole genome shotgun (WGS) entry which is preliminary data.</text>
</comment>
<organism evidence="5 6">
    <name type="scientific">Scleropages formosus</name>
    <name type="common">Asian bonytongue</name>
    <name type="synonym">Osteoglossum formosum</name>
    <dbReference type="NCBI Taxonomy" id="113540"/>
    <lineage>
        <taxon>Eukaryota</taxon>
        <taxon>Metazoa</taxon>
        <taxon>Chordata</taxon>
        <taxon>Craniata</taxon>
        <taxon>Vertebrata</taxon>
        <taxon>Euteleostomi</taxon>
        <taxon>Actinopterygii</taxon>
        <taxon>Neopterygii</taxon>
        <taxon>Teleostei</taxon>
        <taxon>Osteoglossocephala</taxon>
        <taxon>Osteoglossomorpha</taxon>
        <taxon>Osteoglossiformes</taxon>
        <taxon>Osteoglossidae</taxon>
        <taxon>Scleropages</taxon>
    </lineage>
</organism>
<dbReference type="EMBL" id="JARO02017308">
    <property type="protein sequence ID" value="KPP57179.1"/>
    <property type="molecule type" value="Genomic_DNA"/>
</dbReference>
<keyword evidence="1" id="KW-0460">Magnesium</keyword>
<feature type="non-terminal residue" evidence="5">
    <location>
        <position position="352"/>
    </location>
</feature>
<dbReference type="GO" id="GO:0036376">
    <property type="term" value="P:sodium ion export across plasma membrane"/>
    <property type="evidence" value="ECO:0007669"/>
    <property type="project" value="TreeGrafter"/>
</dbReference>
<dbReference type="InterPro" id="IPR023298">
    <property type="entry name" value="ATPase_P-typ_TM_dom_sf"/>
</dbReference>
<dbReference type="PANTHER" id="PTHR43294:SF8">
    <property type="entry name" value="SODIUM_POTASSIUM-TRANSPORTING ATPASE SUBUNIT ALPHA"/>
    <property type="match status" value="1"/>
</dbReference>
<dbReference type="GO" id="GO:0030007">
    <property type="term" value="P:intracellular potassium ion homeostasis"/>
    <property type="evidence" value="ECO:0007669"/>
    <property type="project" value="TreeGrafter"/>
</dbReference>
<dbReference type="Pfam" id="PF00122">
    <property type="entry name" value="E1-E2_ATPase"/>
    <property type="match status" value="1"/>
</dbReference>
<dbReference type="Gene3D" id="2.70.150.10">
    <property type="entry name" value="Calcium-transporting ATPase, cytoplasmic transduction domain A"/>
    <property type="match status" value="2"/>
</dbReference>
<dbReference type="SUPFAM" id="SSF81665">
    <property type="entry name" value="Calcium ATPase, transmembrane domain M"/>
    <property type="match status" value="1"/>
</dbReference>
<dbReference type="FunFam" id="1.20.1110.10:FF:000163">
    <property type="match status" value="1"/>
</dbReference>
<dbReference type="GO" id="GO:1902600">
    <property type="term" value="P:proton transmembrane transport"/>
    <property type="evidence" value="ECO:0007669"/>
    <property type="project" value="TreeGrafter"/>
</dbReference>
<dbReference type="Proteomes" id="UP000034805">
    <property type="component" value="Unassembled WGS sequence"/>
</dbReference>
<dbReference type="Pfam" id="PF00690">
    <property type="entry name" value="Cation_ATPase_N"/>
    <property type="match status" value="1"/>
</dbReference>
<feature type="transmembrane region" description="Helical" evidence="3">
    <location>
        <begin position="280"/>
        <end position="304"/>
    </location>
</feature>
<proteinExistence type="predicted"/>
<evidence type="ECO:0000259" key="4">
    <source>
        <dbReference type="SMART" id="SM00831"/>
    </source>
</evidence>
<dbReference type="InterPro" id="IPR050510">
    <property type="entry name" value="Cation_transp_ATPase_P-type"/>
</dbReference>
<dbReference type="InterPro" id="IPR008250">
    <property type="entry name" value="ATPase_P-typ_transduc_dom_A_sf"/>
</dbReference>
<feature type="compositionally biased region" description="Polar residues" evidence="2">
    <location>
        <begin position="41"/>
        <end position="50"/>
    </location>
</feature>
<feature type="transmembrane region" description="Helical" evidence="3">
    <location>
        <begin position="168"/>
        <end position="189"/>
    </location>
</feature>
<evidence type="ECO:0000256" key="2">
    <source>
        <dbReference type="SAM" id="MobiDB-lite"/>
    </source>
</evidence>
<dbReference type="SMART" id="SM00831">
    <property type="entry name" value="Cation_ATPase_N"/>
    <property type="match status" value="1"/>
</dbReference>
<feature type="domain" description="Cation-transporting P-type ATPase N-terminal" evidence="4">
    <location>
        <begin position="105"/>
        <end position="188"/>
    </location>
</feature>
<reference evidence="5 6" key="1">
    <citation type="submission" date="2015-08" db="EMBL/GenBank/DDBJ databases">
        <title>The genome of the Asian arowana (Scleropages formosus).</title>
        <authorList>
            <person name="Tan M.H."/>
            <person name="Gan H.M."/>
            <person name="Croft L.J."/>
            <person name="Austin C.M."/>
        </authorList>
    </citation>
    <scope>NUCLEOTIDE SEQUENCE [LARGE SCALE GENOMIC DNA]</scope>
    <source>
        <strain evidence="5">Aro1</strain>
    </source>
</reference>
<dbReference type="InterPro" id="IPR059000">
    <property type="entry name" value="ATPase_P-type_domA"/>
</dbReference>
<keyword evidence="3" id="KW-0812">Transmembrane</keyword>
<dbReference type="SUPFAM" id="SSF81653">
    <property type="entry name" value="Calcium ATPase, transduction domain A"/>
    <property type="match status" value="1"/>
</dbReference>
<evidence type="ECO:0000256" key="3">
    <source>
        <dbReference type="SAM" id="Phobius"/>
    </source>
</evidence>
<sequence length="352" mass="38382">MKAPPAALYKHRNPGRSAALALGHSDTQTKTWDSGRPLSSRRVTQQTLGHSTHRHGLVTVSTSSSKKGHEKYELAATSEQDGKKKSKGKKKEKDMDELKKEVDLDDHKLTLDELQRKYGTDLTRGGYEDNVVMGLSVSRAAEILARDGPNALTPPPTTPEWVKFCRQLFGGFSMLLWIGAILCFLAYGIQAASENEPTNDNVDNSSLTGESEPQTRSPDFSNDNPLETRNIAFFSTNCVEGTARGIVINTGDRTVMGRIATLASSLEVGRTPIAIEIEHFIHIITGVAVFLGVTFFILSLILGYGWLEAVIFLIGIIVANVPEGLLATVTVCLTLTAKRMAKKNCLVKNLEA</sequence>
<evidence type="ECO:0000256" key="1">
    <source>
        <dbReference type="ARBA" id="ARBA00022842"/>
    </source>
</evidence>
<dbReference type="Gene3D" id="1.20.1110.10">
    <property type="entry name" value="Calcium-transporting ATPase, transmembrane domain"/>
    <property type="match status" value="2"/>
</dbReference>
<feature type="region of interest" description="Disordered" evidence="2">
    <location>
        <begin position="1"/>
        <end position="96"/>
    </location>
</feature>
<gene>
    <name evidence="5" type="ORF">Z043_125121</name>
</gene>
<dbReference type="InterPro" id="IPR004014">
    <property type="entry name" value="ATPase_P-typ_cation-transptr_N"/>
</dbReference>
<dbReference type="GO" id="GO:0005886">
    <property type="term" value="C:plasma membrane"/>
    <property type="evidence" value="ECO:0007669"/>
    <property type="project" value="TreeGrafter"/>
</dbReference>
<feature type="transmembrane region" description="Helical" evidence="3">
    <location>
        <begin position="310"/>
        <end position="333"/>
    </location>
</feature>
<evidence type="ECO:0000313" key="6">
    <source>
        <dbReference type="Proteomes" id="UP000034805"/>
    </source>
</evidence>
<dbReference type="GO" id="GO:1990573">
    <property type="term" value="P:potassium ion import across plasma membrane"/>
    <property type="evidence" value="ECO:0007669"/>
    <property type="project" value="TreeGrafter"/>
</dbReference>
<dbReference type="GO" id="GO:0005391">
    <property type="term" value="F:P-type sodium:potassium-exchanging transporter activity"/>
    <property type="evidence" value="ECO:0007669"/>
    <property type="project" value="TreeGrafter"/>
</dbReference>
<protein>
    <recommendedName>
        <fullName evidence="4">Cation-transporting P-type ATPase N-terminal domain-containing protein</fullName>
    </recommendedName>
</protein>
<keyword evidence="3" id="KW-0472">Membrane</keyword>
<evidence type="ECO:0000313" key="5">
    <source>
        <dbReference type="EMBL" id="KPP57179.1"/>
    </source>
</evidence>
<dbReference type="PANTHER" id="PTHR43294">
    <property type="entry name" value="SODIUM/POTASSIUM-TRANSPORTING ATPASE SUBUNIT ALPHA"/>
    <property type="match status" value="1"/>
</dbReference>
<dbReference type="AlphaFoldDB" id="A0A0P7TIC6"/>
<name>A0A0P7TIC6_SCLFO</name>
<feature type="region of interest" description="Disordered" evidence="2">
    <location>
        <begin position="196"/>
        <end position="224"/>
    </location>
</feature>
<dbReference type="GO" id="GO:0006883">
    <property type="term" value="P:intracellular sodium ion homeostasis"/>
    <property type="evidence" value="ECO:0007669"/>
    <property type="project" value="TreeGrafter"/>
</dbReference>